<proteinExistence type="predicted"/>
<organism evidence="2 3">
    <name type="scientific">Pseudolycoriella hygida</name>
    <dbReference type="NCBI Taxonomy" id="35572"/>
    <lineage>
        <taxon>Eukaryota</taxon>
        <taxon>Metazoa</taxon>
        <taxon>Ecdysozoa</taxon>
        <taxon>Arthropoda</taxon>
        <taxon>Hexapoda</taxon>
        <taxon>Insecta</taxon>
        <taxon>Pterygota</taxon>
        <taxon>Neoptera</taxon>
        <taxon>Endopterygota</taxon>
        <taxon>Diptera</taxon>
        <taxon>Nematocera</taxon>
        <taxon>Sciaroidea</taxon>
        <taxon>Sciaridae</taxon>
        <taxon>Pseudolycoriella</taxon>
    </lineage>
</organism>
<feature type="non-terminal residue" evidence="2">
    <location>
        <position position="69"/>
    </location>
</feature>
<evidence type="ECO:0000313" key="3">
    <source>
        <dbReference type="Proteomes" id="UP001151699"/>
    </source>
</evidence>
<feature type="signal peptide" evidence="1">
    <location>
        <begin position="1"/>
        <end position="30"/>
    </location>
</feature>
<dbReference type="EMBL" id="WJQU01000002">
    <property type="protein sequence ID" value="KAJ6641884.1"/>
    <property type="molecule type" value="Genomic_DNA"/>
</dbReference>
<evidence type="ECO:0000256" key="1">
    <source>
        <dbReference type="SAM" id="SignalP"/>
    </source>
</evidence>
<name>A0A9Q0N1H6_9DIPT</name>
<keyword evidence="3" id="KW-1185">Reference proteome</keyword>
<comment type="caution">
    <text evidence="2">The sequence shown here is derived from an EMBL/GenBank/DDBJ whole genome shotgun (WGS) entry which is preliminary data.</text>
</comment>
<feature type="chain" id="PRO_5040215015" description="Secreted protein" evidence="1">
    <location>
        <begin position="31"/>
        <end position="69"/>
    </location>
</feature>
<sequence length="69" mass="7561">MSYSIIVLCLETMKLLLGLLLLATIKTALSNNGKSDTSTTSSKSNNTIIHHTKFDTTLNHLVVDRNTGR</sequence>
<reference evidence="2" key="1">
    <citation type="submission" date="2022-07" db="EMBL/GenBank/DDBJ databases">
        <authorList>
            <person name="Trinca V."/>
            <person name="Uliana J.V.C."/>
            <person name="Torres T.T."/>
            <person name="Ward R.J."/>
            <person name="Monesi N."/>
        </authorList>
    </citation>
    <scope>NUCLEOTIDE SEQUENCE</scope>
    <source>
        <strain evidence="2">HSMRA1968</strain>
        <tissue evidence="2">Whole embryos</tissue>
    </source>
</reference>
<evidence type="ECO:0000313" key="2">
    <source>
        <dbReference type="EMBL" id="KAJ6641884.1"/>
    </source>
</evidence>
<accession>A0A9Q0N1H6</accession>
<gene>
    <name evidence="2" type="ORF">Bhyg_06829</name>
</gene>
<evidence type="ECO:0008006" key="4">
    <source>
        <dbReference type="Google" id="ProtNLM"/>
    </source>
</evidence>
<dbReference type="Proteomes" id="UP001151699">
    <property type="component" value="Chromosome B"/>
</dbReference>
<protein>
    <recommendedName>
        <fullName evidence="4">Secreted protein</fullName>
    </recommendedName>
</protein>
<dbReference type="AlphaFoldDB" id="A0A9Q0N1H6"/>
<keyword evidence="1" id="KW-0732">Signal</keyword>